<dbReference type="SUPFAM" id="SSF46785">
    <property type="entry name" value="Winged helix' DNA-binding domain"/>
    <property type="match status" value="1"/>
</dbReference>
<dbReference type="InterPro" id="IPR050950">
    <property type="entry name" value="HTH-type_LysR_regulators"/>
</dbReference>
<evidence type="ECO:0000256" key="2">
    <source>
        <dbReference type="ARBA" id="ARBA00023015"/>
    </source>
</evidence>
<sequence>MNHADLKLFVEVAESGSFTKVAAARMTVQSHVSRQIGNLERECGGRLFRRTGRGVVLTELGEHIIARVRTWLADTDQLFREIRSTSTVPMGEVRLGILPSAAHPLLTTLFGRVREQYPLIRLNVREGQGGELDALLDAGLVDMAVLFRFHKPASAEERLLATGHTYLVARPGDTLTRAPSVDFARLQDLPLVLPRRPAHWRAILDETARSKGFALQAVIEADSLTAQKELAATQSVYAVLGPYSIMHELRQGSLQATRLVNPDLRRYVTLALPKSGVMTPACQAVSAMLQDIVAQWGGDLSPPDRAMGYTARHHRARSDSR</sequence>
<name>A0ABN1C106_9BURK</name>
<comment type="similarity">
    <text evidence="1">Belongs to the LysR transcriptional regulatory family.</text>
</comment>
<feature type="domain" description="HTH lysR-type" evidence="5">
    <location>
        <begin position="1"/>
        <end position="58"/>
    </location>
</feature>
<evidence type="ECO:0000256" key="4">
    <source>
        <dbReference type="ARBA" id="ARBA00023163"/>
    </source>
</evidence>
<dbReference type="InterPro" id="IPR000847">
    <property type="entry name" value="LysR_HTH_N"/>
</dbReference>
<dbReference type="EMBL" id="BAAAEN010000010">
    <property type="protein sequence ID" value="GAA0509634.1"/>
    <property type="molecule type" value="Genomic_DNA"/>
</dbReference>
<evidence type="ECO:0000313" key="6">
    <source>
        <dbReference type="EMBL" id="GAA0509634.1"/>
    </source>
</evidence>
<dbReference type="RefSeq" id="WP_279817030.1">
    <property type="nucleotide sequence ID" value="NZ_BAAAEN010000010.1"/>
</dbReference>
<proteinExistence type="inferred from homology"/>
<keyword evidence="2" id="KW-0805">Transcription regulation</keyword>
<dbReference type="Gene3D" id="1.10.10.10">
    <property type="entry name" value="Winged helix-like DNA-binding domain superfamily/Winged helix DNA-binding domain"/>
    <property type="match status" value="1"/>
</dbReference>
<dbReference type="Pfam" id="PF00126">
    <property type="entry name" value="HTH_1"/>
    <property type="match status" value="1"/>
</dbReference>
<evidence type="ECO:0000313" key="7">
    <source>
        <dbReference type="Proteomes" id="UP001501706"/>
    </source>
</evidence>
<evidence type="ECO:0000256" key="1">
    <source>
        <dbReference type="ARBA" id="ARBA00009437"/>
    </source>
</evidence>
<organism evidence="6 7">
    <name type="scientific">Pigmentiphaga daeguensis</name>
    <dbReference type="NCBI Taxonomy" id="414049"/>
    <lineage>
        <taxon>Bacteria</taxon>
        <taxon>Pseudomonadati</taxon>
        <taxon>Pseudomonadota</taxon>
        <taxon>Betaproteobacteria</taxon>
        <taxon>Burkholderiales</taxon>
        <taxon>Alcaligenaceae</taxon>
        <taxon>Pigmentiphaga</taxon>
    </lineage>
</organism>
<dbReference type="Gene3D" id="3.40.190.290">
    <property type="match status" value="1"/>
</dbReference>
<keyword evidence="7" id="KW-1185">Reference proteome</keyword>
<reference evidence="6 7" key="1">
    <citation type="journal article" date="2019" name="Int. J. Syst. Evol. Microbiol.">
        <title>The Global Catalogue of Microorganisms (GCM) 10K type strain sequencing project: providing services to taxonomists for standard genome sequencing and annotation.</title>
        <authorList>
            <consortium name="The Broad Institute Genomics Platform"/>
            <consortium name="The Broad Institute Genome Sequencing Center for Infectious Disease"/>
            <person name="Wu L."/>
            <person name="Ma J."/>
        </authorList>
    </citation>
    <scope>NUCLEOTIDE SEQUENCE [LARGE SCALE GENOMIC DNA]</scope>
    <source>
        <strain evidence="6 7">JCM 14330</strain>
    </source>
</reference>
<accession>A0ABN1C106</accession>
<comment type="caution">
    <text evidence="6">The sequence shown here is derived from an EMBL/GenBank/DDBJ whole genome shotgun (WGS) entry which is preliminary data.</text>
</comment>
<dbReference type="InterPro" id="IPR036388">
    <property type="entry name" value="WH-like_DNA-bd_sf"/>
</dbReference>
<dbReference type="SUPFAM" id="SSF53850">
    <property type="entry name" value="Periplasmic binding protein-like II"/>
    <property type="match status" value="1"/>
</dbReference>
<protein>
    <submittedName>
        <fullName evidence="6">LysR family transcriptional regulator</fullName>
    </submittedName>
</protein>
<keyword evidence="4" id="KW-0804">Transcription</keyword>
<dbReference type="InterPro" id="IPR005119">
    <property type="entry name" value="LysR_subst-bd"/>
</dbReference>
<dbReference type="Pfam" id="PF03466">
    <property type="entry name" value="LysR_substrate"/>
    <property type="match status" value="1"/>
</dbReference>
<evidence type="ECO:0000256" key="3">
    <source>
        <dbReference type="ARBA" id="ARBA00023125"/>
    </source>
</evidence>
<evidence type="ECO:0000259" key="5">
    <source>
        <dbReference type="PROSITE" id="PS50931"/>
    </source>
</evidence>
<dbReference type="PANTHER" id="PTHR30419:SF8">
    <property type="entry name" value="NITROGEN ASSIMILATION TRANSCRIPTIONAL ACTIVATOR-RELATED"/>
    <property type="match status" value="1"/>
</dbReference>
<dbReference type="InterPro" id="IPR036390">
    <property type="entry name" value="WH_DNA-bd_sf"/>
</dbReference>
<gene>
    <name evidence="6" type="ORF">GCM10009097_28420</name>
</gene>
<dbReference type="PROSITE" id="PS50931">
    <property type="entry name" value="HTH_LYSR"/>
    <property type="match status" value="1"/>
</dbReference>
<keyword evidence="3" id="KW-0238">DNA-binding</keyword>
<dbReference type="PANTHER" id="PTHR30419">
    <property type="entry name" value="HTH-TYPE TRANSCRIPTIONAL REGULATOR YBHD"/>
    <property type="match status" value="1"/>
</dbReference>
<dbReference type="Proteomes" id="UP001501706">
    <property type="component" value="Unassembled WGS sequence"/>
</dbReference>